<dbReference type="InterPro" id="IPR013324">
    <property type="entry name" value="RNA_pol_sigma_r3/r4-like"/>
</dbReference>
<gene>
    <name evidence="9" type="ORF">DN051_43045</name>
</gene>
<keyword evidence="7" id="KW-0812">Transmembrane</keyword>
<evidence type="ECO:0000256" key="7">
    <source>
        <dbReference type="SAM" id="Phobius"/>
    </source>
</evidence>
<evidence type="ECO:0000259" key="8">
    <source>
        <dbReference type="Pfam" id="PF08281"/>
    </source>
</evidence>
<keyword evidence="3" id="KW-0731">Sigma factor</keyword>
<dbReference type="GO" id="GO:0016987">
    <property type="term" value="F:sigma factor activity"/>
    <property type="evidence" value="ECO:0007669"/>
    <property type="project" value="UniProtKB-KW"/>
</dbReference>
<evidence type="ECO:0000256" key="3">
    <source>
        <dbReference type="ARBA" id="ARBA00023082"/>
    </source>
</evidence>
<evidence type="ECO:0000313" key="10">
    <source>
        <dbReference type="Proteomes" id="UP000249616"/>
    </source>
</evidence>
<dbReference type="NCBIfam" id="TIGR02937">
    <property type="entry name" value="sigma70-ECF"/>
    <property type="match status" value="1"/>
</dbReference>
<dbReference type="Gene3D" id="1.10.10.10">
    <property type="entry name" value="Winged helix-like DNA-binding domain superfamily/Winged helix DNA-binding domain"/>
    <property type="match status" value="1"/>
</dbReference>
<dbReference type="InterPro" id="IPR013249">
    <property type="entry name" value="RNA_pol_sigma70_r4_t2"/>
</dbReference>
<dbReference type="PANTHER" id="PTHR43133:SF50">
    <property type="entry name" value="ECF RNA POLYMERASE SIGMA FACTOR SIGM"/>
    <property type="match status" value="1"/>
</dbReference>
<feature type="domain" description="RNA polymerase sigma factor 70 region 4 type 2" evidence="8">
    <location>
        <begin position="79"/>
        <end position="130"/>
    </location>
</feature>
<name>A0A2Z4JE05_9ACTN</name>
<dbReference type="InterPro" id="IPR039425">
    <property type="entry name" value="RNA_pol_sigma-70-like"/>
</dbReference>
<dbReference type="GO" id="GO:0006352">
    <property type="term" value="P:DNA-templated transcription initiation"/>
    <property type="evidence" value="ECO:0007669"/>
    <property type="project" value="InterPro"/>
</dbReference>
<dbReference type="CDD" id="cd06171">
    <property type="entry name" value="Sigma70_r4"/>
    <property type="match status" value="1"/>
</dbReference>
<comment type="similarity">
    <text evidence="1">Belongs to the sigma-70 factor family. ECF subfamily.</text>
</comment>
<dbReference type="RefSeq" id="WP_112443169.1">
    <property type="nucleotide sequence ID" value="NZ_CBDRHE010000011.1"/>
</dbReference>
<evidence type="ECO:0000256" key="4">
    <source>
        <dbReference type="ARBA" id="ARBA00023125"/>
    </source>
</evidence>
<dbReference type="GO" id="GO:0003677">
    <property type="term" value="F:DNA binding"/>
    <property type="evidence" value="ECO:0007669"/>
    <property type="project" value="UniProtKB-KW"/>
</dbReference>
<sequence>MSRPRSGPAGRGRQVAVVLGVVAAIGAGGWFTGTPTQSAADAATVASQGTGRPSTPERGSLPEVAAPQDRYVRADPERTVRQALRRLPARQRAVVVLRYLEDRSVEETATLLNCTPETVRSQAANALRTLRGTLPNPVGPP</sequence>
<keyword evidence="7" id="KW-1133">Transmembrane helix</keyword>
<dbReference type="InterPro" id="IPR036388">
    <property type="entry name" value="WH-like_DNA-bd_sf"/>
</dbReference>
<dbReference type="Pfam" id="PF08281">
    <property type="entry name" value="Sigma70_r4_2"/>
    <property type="match status" value="1"/>
</dbReference>
<keyword evidence="2" id="KW-0805">Transcription regulation</keyword>
<dbReference type="InterPro" id="IPR014284">
    <property type="entry name" value="RNA_pol_sigma-70_dom"/>
</dbReference>
<evidence type="ECO:0000256" key="5">
    <source>
        <dbReference type="ARBA" id="ARBA00023163"/>
    </source>
</evidence>
<dbReference type="PANTHER" id="PTHR43133">
    <property type="entry name" value="RNA POLYMERASE ECF-TYPE SIGMA FACTO"/>
    <property type="match status" value="1"/>
</dbReference>
<dbReference type="EMBL" id="CP030074">
    <property type="protein sequence ID" value="AWW43349.1"/>
    <property type="molecule type" value="Genomic_DNA"/>
</dbReference>
<dbReference type="AlphaFoldDB" id="A0A2Z4JE05"/>
<dbReference type="Proteomes" id="UP000249616">
    <property type="component" value="Plasmid unnamed1"/>
</dbReference>
<protein>
    <recommendedName>
        <fullName evidence="8">RNA polymerase sigma factor 70 region 4 type 2 domain-containing protein</fullName>
    </recommendedName>
</protein>
<feature type="region of interest" description="Disordered" evidence="6">
    <location>
        <begin position="32"/>
        <end position="67"/>
    </location>
</feature>
<evidence type="ECO:0000256" key="1">
    <source>
        <dbReference type="ARBA" id="ARBA00010641"/>
    </source>
</evidence>
<accession>A0A2Z4JE05</accession>
<keyword evidence="5" id="KW-0804">Transcription</keyword>
<organism evidence="9 10">
    <name type="scientific">Streptomyces cadmiisoli</name>
    <dbReference type="NCBI Taxonomy" id="2184053"/>
    <lineage>
        <taxon>Bacteria</taxon>
        <taxon>Bacillati</taxon>
        <taxon>Actinomycetota</taxon>
        <taxon>Actinomycetes</taxon>
        <taxon>Kitasatosporales</taxon>
        <taxon>Streptomycetaceae</taxon>
        <taxon>Streptomyces</taxon>
        <taxon>Streptomyces aurantiacus group</taxon>
    </lineage>
</organism>
<proteinExistence type="inferred from homology"/>
<keyword evidence="7" id="KW-0472">Membrane</keyword>
<dbReference type="KEGG" id="scad:DN051_43045"/>
<evidence type="ECO:0000256" key="6">
    <source>
        <dbReference type="SAM" id="MobiDB-lite"/>
    </source>
</evidence>
<dbReference type="SUPFAM" id="SSF88659">
    <property type="entry name" value="Sigma3 and sigma4 domains of RNA polymerase sigma factors"/>
    <property type="match status" value="1"/>
</dbReference>
<evidence type="ECO:0000256" key="2">
    <source>
        <dbReference type="ARBA" id="ARBA00023015"/>
    </source>
</evidence>
<keyword evidence="9" id="KW-0614">Plasmid</keyword>
<evidence type="ECO:0000313" key="9">
    <source>
        <dbReference type="EMBL" id="AWW43349.1"/>
    </source>
</evidence>
<keyword evidence="10" id="KW-1185">Reference proteome</keyword>
<reference evidence="10" key="1">
    <citation type="submission" date="2018-06" db="EMBL/GenBank/DDBJ databases">
        <authorList>
            <person name="Li K."/>
        </authorList>
    </citation>
    <scope>NUCLEOTIDE SEQUENCE [LARGE SCALE GENOMIC DNA]</scope>
    <source>
        <strain evidence="10">ZFG47</strain>
        <plasmid evidence="10">unnamed1</plasmid>
    </source>
</reference>
<feature type="transmembrane region" description="Helical" evidence="7">
    <location>
        <begin position="12"/>
        <end position="31"/>
    </location>
</feature>
<geneLocation type="plasmid" evidence="9 10">
    <name>unnamed1</name>
</geneLocation>
<feature type="compositionally biased region" description="Polar residues" evidence="6">
    <location>
        <begin position="33"/>
        <end position="53"/>
    </location>
</feature>
<keyword evidence="4" id="KW-0238">DNA-binding</keyword>